<organism evidence="1 2">
    <name type="scientific">Vigna angularis var. angularis</name>
    <dbReference type="NCBI Taxonomy" id="157739"/>
    <lineage>
        <taxon>Eukaryota</taxon>
        <taxon>Viridiplantae</taxon>
        <taxon>Streptophyta</taxon>
        <taxon>Embryophyta</taxon>
        <taxon>Tracheophyta</taxon>
        <taxon>Spermatophyta</taxon>
        <taxon>Magnoliopsida</taxon>
        <taxon>eudicotyledons</taxon>
        <taxon>Gunneridae</taxon>
        <taxon>Pentapetalae</taxon>
        <taxon>rosids</taxon>
        <taxon>fabids</taxon>
        <taxon>Fabales</taxon>
        <taxon>Fabaceae</taxon>
        <taxon>Papilionoideae</taxon>
        <taxon>50 kb inversion clade</taxon>
        <taxon>NPAAA clade</taxon>
        <taxon>indigoferoid/millettioid clade</taxon>
        <taxon>Phaseoleae</taxon>
        <taxon>Vigna</taxon>
    </lineage>
</organism>
<protein>
    <submittedName>
        <fullName evidence="1">Uncharacterized protein</fullName>
    </submittedName>
</protein>
<dbReference type="Proteomes" id="UP000291084">
    <property type="component" value="Chromosome 3"/>
</dbReference>
<gene>
    <name evidence="1" type="primary">Vigan.03G165400</name>
    <name evidence="1" type="ORF">VIGAN_03165400</name>
</gene>
<evidence type="ECO:0000313" key="2">
    <source>
        <dbReference type="Proteomes" id="UP000291084"/>
    </source>
</evidence>
<reference evidence="1 2" key="1">
    <citation type="journal article" date="2015" name="Sci. Rep.">
        <title>The power of single molecule real-time sequencing technology in the de novo assembly of a eukaryotic genome.</title>
        <authorList>
            <person name="Sakai H."/>
            <person name="Naito K."/>
            <person name="Ogiso-Tanaka E."/>
            <person name="Takahashi Y."/>
            <person name="Iseki K."/>
            <person name="Muto C."/>
            <person name="Satou K."/>
            <person name="Teruya K."/>
            <person name="Shiroma A."/>
            <person name="Shimoji M."/>
            <person name="Hirano T."/>
            <person name="Itoh T."/>
            <person name="Kaga A."/>
            <person name="Tomooka N."/>
        </authorList>
    </citation>
    <scope>NUCLEOTIDE SEQUENCE [LARGE SCALE GENOMIC DNA]</scope>
    <source>
        <strain evidence="2">cv. Shumari</strain>
    </source>
</reference>
<keyword evidence="2" id="KW-1185">Reference proteome</keyword>
<accession>A0A0S3RMG0</accession>
<dbReference type="EMBL" id="AP015036">
    <property type="protein sequence ID" value="BAT81786.1"/>
    <property type="molecule type" value="Genomic_DNA"/>
</dbReference>
<sequence>MECIDGIILPIEPAFVEPIEKVKWLTDYLSECQDAKSKHRKNWAGSGTHDARAANLVAWAVDVDFRKAWAFNFARATNVNFSTLKPLAGRPSVVRFLLLVLF</sequence>
<evidence type="ECO:0000313" key="1">
    <source>
        <dbReference type="EMBL" id="BAT81786.1"/>
    </source>
</evidence>
<name>A0A0S3RMG0_PHAAN</name>
<dbReference type="AlphaFoldDB" id="A0A0S3RMG0"/>
<proteinExistence type="predicted"/>